<dbReference type="SUPFAM" id="SSF48452">
    <property type="entry name" value="TPR-like"/>
    <property type="match status" value="1"/>
</dbReference>
<dbReference type="STRING" id="1821621.A8C75_04425"/>
<dbReference type="Pfam" id="PF04910">
    <property type="entry name" value="Tcf25"/>
    <property type="match status" value="1"/>
</dbReference>
<evidence type="ECO:0008006" key="3">
    <source>
        <dbReference type="Google" id="ProtNLM"/>
    </source>
</evidence>
<dbReference type="EMBL" id="CP015839">
    <property type="protein sequence ID" value="ANG61797.1"/>
    <property type="molecule type" value="Genomic_DNA"/>
</dbReference>
<gene>
    <name evidence="1" type="ORF">A8C75_04425</name>
</gene>
<accession>A0A1A9EVD5</accession>
<sequence length="633" mass="71403">MHPFEPDDEPLQLESLLQDAAREIFRVEDFELFSQWLRQNFDNYCAPSMFDEGLAPGTVAALTGHLAREIWQFMPLPGNHFKPRPLPKLKPNDPCACGSGAKFKQCCQRLTGSFSLTLESEQVWVFAIPALQEFGLLEKAVASRQVPLEGLLEAAIELFDRQLYRKSAALLEPMVALEHASKSGNLHDYALNLLCNCYDALGFHRKKRGLLDTLVEQAPKSVLRGGAWQRLACILMDEGDDKAAWQAFQKAQRDTPHSDSLGVLEVQLLMAGGRLSEIPPRAEFWRRQLLRAGLYKDDPQVELLNGFMKDPVGMMLQLSGAEELLELYRWIEQQQSRAVPAYQLEVMPLEEPGAQPDSAAMLIELSSLKSVRSRWAKVCPLDTPSGTAPHGFDELDPWESELFDRWMGVLSRYPAAWDDLAILDDLAALLLDEQFWGDSAAQQLLERVLRRSHAILAAAVAEDTHLPWAMQENRPALRALARLVSLLNETGRDAQAVELSEWIVRLNAEDNHGLRWELMDAYLMAGRDQDALALAQRYEEDMAPQTRYGKVLALFRTGDLAGAEAAVREAHADLPYVARYLCLKRIRQPELDEYGITLGGEDQAWLYRDAMRATWETTEGALDWLKKLSRSLP</sequence>
<name>A0A1A9EVD5_9GAMM</name>
<keyword evidence="2" id="KW-1185">Reference proteome</keyword>
<dbReference type="Pfam" id="PF02810">
    <property type="entry name" value="SEC-C"/>
    <property type="match status" value="1"/>
</dbReference>
<evidence type="ECO:0000313" key="1">
    <source>
        <dbReference type="EMBL" id="ANG61797.1"/>
    </source>
</evidence>
<dbReference type="KEGG" id="mars:A8C75_04425"/>
<reference evidence="2" key="1">
    <citation type="submission" date="2016-05" db="EMBL/GenBank/DDBJ databases">
        <authorList>
            <person name="Baek K."/>
            <person name="Yang S.-J."/>
        </authorList>
    </citation>
    <scope>NUCLEOTIDE SEQUENCE [LARGE SCALE GENOMIC DNA]</scope>
    <source>
        <strain evidence="2">ST58-10</strain>
    </source>
</reference>
<reference evidence="1 2" key="2">
    <citation type="journal article" date="2018" name="Int. J. Syst. Evol. Microbiol.">
        <title>Marinobacterium aestuarii sp. nov., a benzene-degrading marine bacterium isolated from estuary sediment.</title>
        <authorList>
            <person name="Bae S.S."/>
            <person name="Jung J."/>
            <person name="Chung D."/>
            <person name="Baek K."/>
        </authorList>
    </citation>
    <scope>NUCLEOTIDE SEQUENCE [LARGE SCALE GENOMIC DNA]</scope>
    <source>
        <strain evidence="1 2">ST58-10</strain>
    </source>
</reference>
<protein>
    <recommendedName>
        <fullName evidence="3">Zinc chelation protein SecC</fullName>
    </recommendedName>
</protein>
<dbReference type="RefSeq" id="WP_067378679.1">
    <property type="nucleotide sequence ID" value="NZ_CP015839.1"/>
</dbReference>
<dbReference type="AlphaFoldDB" id="A0A1A9EVD5"/>
<dbReference type="InterPro" id="IPR004027">
    <property type="entry name" value="SEC_C_motif"/>
</dbReference>
<evidence type="ECO:0000313" key="2">
    <source>
        <dbReference type="Proteomes" id="UP000078070"/>
    </source>
</evidence>
<dbReference type="InterPro" id="IPR011990">
    <property type="entry name" value="TPR-like_helical_dom_sf"/>
</dbReference>
<proteinExistence type="predicted"/>
<dbReference type="Gene3D" id="3.10.450.50">
    <property type="match status" value="1"/>
</dbReference>
<organism evidence="1 2">
    <name type="scientific">Marinobacterium aestuarii</name>
    <dbReference type="NCBI Taxonomy" id="1821621"/>
    <lineage>
        <taxon>Bacteria</taxon>
        <taxon>Pseudomonadati</taxon>
        <taxon>Pseudomonadota</taxon>
        <taxon>Gammaproteobacteria</taxon>
        <taxon>Oceanospirillales</taxon>
        <taxon>Oceanospirillaceae</taxon>
        <taxon>Marinobacterium</taxon>
    </lineage>
</organism>
<dbReference type="SUPFAM" id="SSF103642">
    <property type="entry name" value="Sec-C motif"/>
    <property type="match status" value="1"/>
</dbReference>
<dbReference type="Gene3D" id="1.25.40.10">
    <property type="entry name" value="Tetratricopeptide repeat domain"/>
    <property type="match status" value="1"/>
</dbReference>
<dbReference type="InterPro" id="IPR006994">
    <property type="entry name" value="TCF25/Rqc1"/>
</dbReference>
<dbReference type="OrthoDB" id="3343588at2"/>
<dbReference type="Proteomes" id="UP000078070">
    <property type="component" value="Chromosome"/>
</dbReference>